<sequence>MTNASGKPVEILMVEDDAGDIRLTREALKDAKVLNNLNVVRDGEEAMEYLARRGKFKNAIRPDLVLLDLNLPKKDGREVLAEVKADEDLKRIPVVILTTSKAEQDILSTYNLHANCYITKPVQLDHFIEVVKSIEDFWLTIVKLPPDGQ</sequence>
<dbReference type="SUPFAM" id="SSF52172">
    <property type="entry name" value="CheY-like"/>
    <property type="match status" value="1"/>
</dbReference>
<dbReference type="PROSITE" id="PS50110">
    <property type="entry name" value="RESPONSE_REGULATORY"/>
    <property type="match status" value="1"/>
</dbReference>
<comment type="caution">
    <text evidence="3">The sequence shown here is derived from an EMBL/GenBank/DDBJ whole genome shotgun (WGS) entry which is preliminary data.</text>
</comment>
<dbReference type="InterPro" id="IPR052893">
    <property type="entry name" value="TCS_response_regulator"/>
</dbReference>
<proteinExistence type="predicted"/>
<reference evidence="3 4" key="1">
    <citation type="journal article" date="2016" name="Nat. Commun.">
        <title>Thousands of microbial genomes shed light on interconnected biogeochemical processes in an aquifer system.</title>
        <authorList>
            <person name="Anantharaman K."/>
            <person name="Brown C.T."/>
            <person name="Hug L.A."/>
            <person name="Sharon I."/>
            <person name="Castelle C.J."/>
            <person name="Probst A.J."/>
            <person name="Thomas B.C."/>
            <person name="Singh A."/>
            <person name="Wilkins M.J."/>
            <person name="Karaoz U."/>
            <person name="Brodie E.L."/>
            <person name="Williams K.H."/>
            <person name="Hubbard S.S."/>
            <person name="Banfield J.F."/>
        </authorList>
    </citation>
    <scope>NUCLEOTIDE SEQUENCE [LARGE SCALE GENOMIC DNA]</scope>
</reference>
<dbReference type="CDD" id="cd17557">
    <property type="entry name" value="REC_Rcp-like"/>
    <property type="match status" value="1"/>
</dbReference>
<gene>
    <name evidence="3" type="ORF">A3F83_12305</name>
</gene>
<dbReference type="GO" id="GO:0000160">
    <property type="term" value="P:phosphorelay signal transduction system"/>
    <property type="evidence" value="ECO:0007669"/>
    <property type="project" value="InterPro"/>
</dbReference>
<accession>A0A1F5YQI3</accession>
<organism evidence="3 4">
    <name type="scientific">Candidatus Glassbacteria bacterium RIFCSPLOWO2_12_FULL_58_11</name>
    <dbReference type="NCBI Taxonomy" id="1817867"/>
    <lineage>
        <taxon>Bacteria</taxon>
        <taxon>Candidatus Glassiibacteriota</taxon>
    </lineage>
</organism>
<dbReference type="Proteomes" id="UP000179129">
    <property type="component" value="Unassembled WGS sequence"/>
</dbReference>
<dbReference type="Gene3D" id="3.40.50.2300">
    <property type="match status" value="1"/>
</dbReference>
<dbReference type="Pfam" id="PF00072">
    <property type="entry name" value="Response_reg"/>
    <property type="match status" value="1"/>
</dbReference>
<dbReference type="InterPro" id="IPR001789">
    <property type="entry name" value="Sig_transdc_resp-reg_receiver"/>
</dbReference>
<dbReference type="EMBL" id="MFIX01000185">
    <property type="protein sequence ID" value="OGG02365.1"/>
    <property type="molecule type" value="Genomic_DNA"/>
</dbReference>
<dbReference type="SMART" id="SM00448">
    <property type="entry name" value="REC"/>
    <property type="match status" value="1"/>
</dbReference>
<dbReference type="PANTHER" id="PTHR44520:SF2">
    <property type="entry name" value="RESPONSE REGULATOR RCP1"/>
    <property type="match status" value="1"/>
</dbReference>
<evidence type="ECO:0000313" key="4">
    <source>
        <dbReference type="Proteomes" id="UP000179129"/>
    </source>
</evidence>
<evidence type="ECO:0000313" key="3">
    <source>
        <dbReference type="EMBL" id="OGG02365.1"/>
    </source>
</evidence>
<feature type="modified residue" description="4-aspartylphosphate" evidence="1">
    <location>
        <position position="68"/>
    </location>
</feature>
<dbReference type="STRING" id="1817867.A3F83_12305"/>
<dbReference type="PANTHER" id="PTHR44520">
    <property type="entry name" value="RESPONSE REGULATOR RCP1-RELATED"/>
    <property type="match status" value="1"/>
</dbReference>
<dbReference type="InterPro" id="IPR011006">
    <property type="entry name" value="CheY-like_superfamily"/>
</dbReference>
<dbReference type="AlphaFoldDB" id="A0A1F5YQI3"/>
<feature type="domain" description="Response regulatory" evidence="2">
    <location>
        <begin position="10"/>
        <end position="135"/>
    </location>
</feature>
<evidence type="ECO:0000256" key="1">
    <source>
        <dbReference type="PROSITE-ProRule" id="PRU00169"/>
    </source>
</evidence>
<keyword evidence="1" id="KW-0597">Phosphoprotein</keyword>
<protein>
    <submittedName>
        <fullName evidence="3">Response regulator</fullName>
    </submittedName>
</protein>
<evidence type="ECO:0000259" key="2">
    <source>
        <dbReference type="PROSITE" id="PS50110"/>
    </source>
</evidence>
<name>A0A1F5YQI3_9BACT</name>